<evidence type="ECO:0000256" key="2">
    <source>
        <dbReference type="SAM" id="SignalP"/>
    </source>
</evidence>
<organism evidence="3 4">
    <name type="scientific">Lucilia cuprina</name>
    <name type="common">Green bottle fly</name>
    <name type="synonym">Australian sheep blowfly</name>
    <dbReference type="NCBI Taxonomy" id="7375"/>
    <lineage>
        <taxon>Eukaryota</taxon>
        <taxon>Metazoa</taxon>
        <taxon>Ecdysozoa</taxon>
        <taxon>Arthropoda</taxon>
        <taxon>Hexapoda</taxon>
        <taxon>Insecta</taxon>
        <taxon>Pterygota</taxon>
        <taxon>Neoptera</taxon>
        <taxon>Endopterygota</taxon>
        <taxon>Diptera</taxon>
        <taxon>Brachycera</taxon>
        <taxon>Muscomorpha</taxon>
        <taxon>Oestroidea</taxon>
        <taxon>Calliphoridae</taxon>
        <taxon>Luciliinae</taxon>
        <taxon>Lucilia</taxon>
    </lineage>
</organism>
<accession>A0A0L0BYM9</accession>
<feature type="chain" id="PRO_5005535275" description="Chitin-binding type-2 domain-containing protein" evidence="2">
    <location>
        <begin position="24"/>
        <end position="306"/>
    </location>
</feature>
<evidence type="ECO:0000256" key="1">
    <source>
        <dbReference type="SAM" id="MobiDB-lite"/>
    </source>
</evidence>
<dbReference type="EMBL" id="JRES01001146">
    <property type="protein sequence ID" value="KNC25148.1"/>
    <property type="molecule type" value="Genomic_DNA"/>
</dbReference>
<evidence type="ECO:0000313" key="4">
    <source>
        <dbReference type="Proteomes" id="UP000037069"/>
    </source>
</evidence>
<dbReference type="OMA" id="CKTYIRC"/>
<dbReference type="OrthoDB" id="8070239at2759"/>
<dbReference type="AlphaFoldDB" id="A0A0L0BYM9"/>
<evidence type="ECO:0008006" key="5">
    <source>
        <dbReference type="Google" id="ProtNLM"/>
    </source>
</evidence>
<keyword evidence="2" id="KW-0732">Signal</keyword>
<gene>
    <name evidence="3" type="ORF">FF38_03891</name>
</gene>
<evidence type="ECO:0000313" key="3">
    <source>
        <dbReference type="EMBL" id="KNC25148.1"/>
    </source>
</evidence>
<sequence length="306" mass="33629">MLIDHKILKTITILLAIVKLGVTSLVGTCNQCFASNNIACLDETHFATCFQGSPTSTITKCPNNRFCTDDVLICHSSPEGFSPICHHDNCNDCEATNGIFSCLDETTYGYCFGSNTPLKGTLRSCPKGYVCNFNFREVCVPMETHEYSLHQPSCALNTPSTTPTTTITTEISTIPIESTTDTTTNEQTSTTTEITTDSTTTEITTESTNLPTTQETESTTETTTELSTTSTILNPPTTIKPRDPNTICGEIGKTGYFKSDDPTCQEYVYCYLLSGQYLGWVYYCDGYFNAATQKCQKTRPLDCIAY</sequence>
<protein>
    <recommendedName>
        <fullName evidence="5">Chitin-binding type-2 domain-containing protein</fullName>
    </recommendedName>
</protein>
<keyword evidence="4" id="KW-1185">Reference proteome</keyword>
<feature type="signal peptide" evidence="2">
    <location>
        <begin position="1"/>
        <end position="23"/>
    </location>
</feature>
<dbReference type="Proteomes" id="UP000037069">
    <property type="component" value="Unassembled WGS sequence"/>
</dbReference>
<name>A0A0L0BYM9_LUCCU</name>
<proteinExistence type="predicted"/>
<reference evidence="3 4" key="1">
    <citation type="journal article" date="2015" name="Nat. Commun.">
        <title>Lucilia cuprina genome unlocks parasitic fly biology to underpin future interventions.</title>
        <authorList>
            <person name="Anstead C.A."/>
            <person name="Korhonen P.K."/>
            <person name="Young N.D."/>
            <person name="Hall R.S."/>
            <person name="Jex A.R."/>
            <person name="Murali S.C."/>
            <person name="Hughes D.S."/>
            <person name="Lee S.F."/>
            <person name="Perry T."/>
            <person name="Stroehlein A.J."/>
            <person name="Ansell B.R."/>
            <person name="Breugelmans B."/>
            <person name="Hofmann A."/>
            <person name="Qu J."/>
            <person name="Dugan S."/>
            <person name="Lee S.L."/>
            <person name="Chao H."/>
            <person name="Dinh H."/>
            <person name="Han Y."/>
            <person name="Doddapaneni H.V."/>
            <person name="Worley K.C."/>
            <person name="Muzny D.M."/>
            <person name="Ioannidis P."/>
            <person name="Waterhouse R.M."/>
            <person name="Zdobnov E.M."/>
            <person name="James P.J."/>
            <person name="Bagnall N.H."/>
            <person name="Kotze A.C."/>
            <person name="Gibbs R.A."/>
            <person name="Richards S."/>
            <person name="Batterham P."/>
            <person name="Gasser R.B."/>
        </authorList>
    </citation>
    <scope>NUCLEOTIDE SEQUENCE [LARGE SCALE GENOMIC DNA]</scope>
    <source>
        <strain evidence="3 4">LS</strain>
        <tissue evidence="3">Full body</tissue>
    </source>
</reference>
<comment type="caution">
    <text evidence="3">The sequence shown here is derived from an EMBL/GenBank/DDBJ whole genome shotgun (WGS) entry which is preliminary data.</text>
</comment>
<feature type="region of interest" description="Disordered" evidence="1">
    <location>
        <begin position="179"/>
        <end position="222"/>
    </location>
</feature>